<dbReference type="PANTHER" id="PTHR30189">
    <property type="entry name" value="LPS-ASSEMBLY PROTEIN"/>
    <property type="match status" value="1"/>
</dbReference>
<dbReference type="Proteomes" id="UP000053455">
    <property type="component" value="Unassembled WGS sequence"/>
</dbReference>
<evidence type="ECO:0000256" key="2">
    <source>
        <dbReference type="ARBA" id="ARBA00023136"/>
    </source>
</evidence>
<evidence type="ECO:0000256" key="1">
    <source>
        <dbReference type="ARBA" id="ARBA00022729"/>
    </source>
</evidence>
<dbReference type="AlphaFoldDB" id="A0A0H0XSQ9"/>
<dbReference type="InterPro" id="IPR005653">
    <property type="entry name" value="OstA-like_N"/>
</dbReference>
<feature type="chain" id="PRO_5008988532" description="LPS-assembly protein LptD" evidence="4">
    <location>
        <begin position="36"/>
        <end position="768"/>
    </location>
</feature>
<evidence type="ECO:0000313" key="8">
    <source>
        <dbReference type="EMBL" id="KLI63310.1"/>
    </source>
</evidence>
<dbReference type="Pfam" id="PF03968">
    <property type="entry name" value="LptD_N"/>
    <property type="match status" value="1"/>
</dbReference>
<dbReference type="OrthoDB" id="9760225at2"/>
<comment type="subunit">
    <text evidence="4">Component of the lipopolysaccharide transport and assembly complex.</text>
</comment>
<reference evidence="8 9" key="1">
    <citation type="submission" date="2015-04" db="EMBL/GenBank/DDBJ databases">
        <title>The draft genome sequence of Erythrobacter marinus HWDM-33.</title>
        <authorList>
            <person name="Zhuang L."/>
            <person name="Liu Y."/>
            <person name="Shao Z."/>
        </authorList>
    </citation>
    <scope>NUCLEOTIDE SEQUENCE [LARGE SCALE GENOMIC DNA]</scope>
    <source>
        <strain evidence="8 9">HWDM-33</strain>
    </source>
</reference>
<dbReference type="GO" id="GO:0009279">
    <property type="term" value="C:cell outer membrane"/>
    <property type="evidence" value="ECO:0007669"/>
    <property type="project" value="UniProtKB-SubCell"/>
</dbReference>
<dbReference type="Gene3D" id="2.60.450.10">
    <property type="entry name" value="Lipopolysaccharide (LPS) transport protein A like domain"/>
    <property type="match status" value="1"/>
</dbReference>
<dbReference type="InterPro" id="IPR007543">
    <property type="entry name" value="LptD_C"/>
</dbReference>
<accession>A0A0H0XSQ9</accession>
<dbReference type="RefSeq" id="WP_047094201.1">
    <property type="nucleotide sequence ID" value="NZ_LBHU01000003.1"/>
</dbReference>
<dbReference type="Pfam" id="PF04453">
    <property type="entry name" value="LptD"/>
    <property type="match status" value="1"/>
</dbReference>
<keyword evidence="3 4" id="KW-0998">Cell outer membrane</keyword>
<comment type="similarity">
    <text evidence="4">Belongs to the LptD family.</text>
</comment>
<keyword evidence="2 4" id="KW-0472">Membrane</keyword>
<evidence type="ECO:0000313" key="9">
    <source>
        <dbReference type="Proteomes" id="UP000053455"/>
    </source>
</evidence>
<keyword evidence="1 4" id="KW-0732">Signal</keyword>
<dbReference type="STRING" id="874156.GCA_001021555_02102"/>
<organism evidence="8 9">
    <name type="scientific">Aurantiacibacter marinus</name>
    <dbReference type="NCBI Taxonomy" id="874156"/>
    <lineage>
        <taxon>Bacteria</taxon>
        <taxon>Pseudomonadati</taxon>
        <taxon>Pseudomonadota</taxon>
        <taxon>Alphaproteobacteria</taxon>
        <taxon>Sphingomonadales</taxon>
        <taxon>Erythrobacteraceae</taxon>
        <taxon>Aurantiacibacter</taxon>
    </lineage>
</organism>
<dbReference type="GO" id="GO:0015920">
    <property type="term" value="P:lipopolysaccharide transport"/>
    <property type="evidence" value="ECO:0007669"/>
    <property type="project" value="InterPro"/>
</dbReference>
<keyword evidence="9" id="KW-1185">Reference proteome</keyword>
<sequence length="768" mass="85156" precursor="true">MLPGLPNVPHALLRQVSATCALAVAVCCAAPAAHAQSDPATDSTAAQDNDLAIIQSDRPLIPEFNDAGQRQIGFEADTLEYDQNTDTVTASGNVILRSGDQSLRADDVTWNRLTGEIIATGTVRLVDPDGNQLFTDSVVLTDELEAGAMSNLLLAFRQGARLAAAQATRTEDGDIALDRAVYSSCAVVDADGCPRSPSWRITAERVFYDNESAQIRFSGAYLEIFGARILPLPGLTVRADGRASSGFLVPSIGLSASNGVEISDSYYWRLADNRDLTVTGYIYTGAAPMVSAHYRQLTEDGAFQATGYATYGSRIQLNATQPTSESNFRGYLATNGRFQLDENWTASGSLRIASDRTFLRRYDISREDRIRSTVEFERIDDNSYVSIAGWATQALLVSTDQGQVPLALPLIDARYRLQDPVLGGQVEVQANTLAITRAEGQDTQRAFGRAQWDLRRITPWGQEVTVTGLIRGDVYHSNGNLLTSNPSYRGQGGWQTRGVALAAVDVKWPFIGSFLEGTQILTPRVQLVAAPEIRNLDIPNEDARAIDLEDSNLFALNRFPGYDRVEDGVRLTYGVDWQANLPGWRLSTSIGQSYRLTDEPTLFPDGTGLNEQFSDFVGRTEVRYNDFLKFTHRFRLDKDNFAVRRNEVDATVGSDRTYLELGYLRLNRDIDFTFEDLQDREEVRAAGRFAFDRYWSVFGSAVVNLTDRDEDPSFTSDGFEPLRTRLGIAYADDCLEFGLTWRRDYIQLADAENGNSFRLYFSLRNLGF</sequence>
<feature type="domain" description="LptD C-terminal" evidence="6">
    <location>
        <begin position="328"/>
        <end position="695"/>
    </location>
</feature>
<comment type="subcellular location">
    <subcellularLocation>
        <location evidence="4">Cell outer membrane</location>
    </subcellularLocation>
</comment>
<gene>
    <name evidence="4" type="primary">lptD</name>
    <name evidence="8" type="ORF">AAV99_11660</name>
</gene>
<comment type="function">
    <text evidence="4">Involved in the assembly of lipopolysaccharide (LPS) at the surface of the outer membrane.</text>
</comment>
<dbReference type="HAMAP" id="MF_01411">
    <property type="entry name" value="LPS_assembly_LptD"/>
    <property type="match status" value="1"/>
</dbReference>
<name>A0A0H0XSQ9_9SPHN</name>
<evidence type="ECO:0000256" key="3">
    <source>
        <dbReference type="ARBA" id="ARBA00023237"/>
    </source>
</evidence>
<dbReference type="GO" id="GO:0043165">
    <property type="term" value="P:Gram-negative-bacterium-type cell outer membrane assembly"/>
    <property type="evidence" value="ECO:0007669"/>
    <property type="project" value="UniProtKB-UniRule"/>
</dbReference>
<dbReference type="PANTHER" id="PTHR30189:SF1">
    <property type="entry name" value="LPS-ASSEMBLY PROTEIN LPTD"/>
    <property type="match status" value="1"/>
</dbReference>
<dbReference type="EMBL" id="LBHU01000003">
    <property type="protein sequence ID" value="KLI63310.1"/>
    <property type="molecule type" value="Genomic_DNA"/>
</dbReference>
<dbReference type="InterPro" id="IPR020889">
    <property type="entry name" value="LipoPS_assembly_LptD"/>
</dbReference>
<feature type="domain" description="LPS-assembly protein LptD central" evidence="7">
    <location>
        <begin position="230"/>
        <end position="315"/>
    </location>
</feature>
<evidence type="ECO:0000259" key="6">
    <source>
        <dbReference type="Pfam" id="PF04453"/>
    </source>
</evidence>
<comment type="caution">
    <text evidence="4">Lacks conserved residue(s) required for the propagation of feature annotation.</text>
</comment>
<dbReference type="Pfam" id="PF19838">
    <property type="entry name" value="LptD_2"/>
    <property type="match status" value="1"/>
</dbReference>
<feature type="signal peptide" evidence="4">
    <location>
        <begin position="1"/>
        <end position="35"/>
    </location>
</feature>
<dbReference type="PATRIC" id="fig|874156.12.peg.2394"/>
<protein>
    <recommendedName>
        <fullName evidence="4">LPS-assembly protein LptD</fullName>
    </recommendedName>
</protein>
<evidence type="ECO:0000259" key="7">
    <source>
        <dbReference type="Pfam" id="PF19838"/>
    </source>
</evidence>
<dbReference type="GO" id="GO:1990351">
    <property type="term" value="C:transporter complex"/>
    <property type="evidence" value="ECO:0007669"/>
    <property type="project" value="TreeGrafter"/>
</dbReference>
<evidence type="ECO:0000256" key="4">
    <source>
        <dbReference type="HAMAP-Rule" id="MF_01411"/>
    </source>
</evidence>
<evidence type="ECO:0000259" key="5">
    <source>
        <dbReference type="Pfam" id="PF03968"/>
    </source>
</evidence>
<proteinExistence type="inferred from homology"/>
<comment type="caution">
    <text evidence="8">The sequence shown here is derived from an EMBL/GenBank/DDBJ whole genome shotgun (WGS) entry which is preliminary data.</text>
</comment>
<dbReference type="InterPro" id="IPR050218">
    <property type="entry name" value="LptD"/>
</dbReference>
<dbReference type="InterPro" id="IPR045659">
    <property type="entry name" value="LptD_2"/>
</dbReference>
<feature type="domain" description="Organic solvent tolerance-like N-terminal" evidence="5">
    <location>
        <begin position="75"/>
        <end position="115"/>
    </location>
</feature>